<name>A0AAU9NQE6_9ASTR</name>
<organism evidence="2 3">
    <name type="scientific">Lactuca virosa</name>
    <dbReference type="NCBI Taxonomy" id="75947"/>
    <lineage>
        <taxon>Eukaryota</taxon>
        <taxon>Viridiplantae</taxon>
        <taxon>Streptophyta</taxon>
        <taxon>Embryophyta</taxon>
        <taxon>Tracheophyta</taxon>
        <taxon>Spermatophyta</taxon>
        <taxon>Magnoliopsida</taxon>
        <taxon>eudicotyledons</taxon>
        <taxon>Gunneridae</taxon>
        <taxon>Pentapetalae</taxon>
        <taxon>asterids</taxon>
        <taxon>campanulids</taxon>
        <taxon>Asterales</taxon>
        <taxon>Asteraceae</taxon>
        <taxon>Cichorioideae</taxon>
        <taxon>Cichorieae</taxon>
        <taxon>Lactucinae</taxon>
        <taxon>Lactuca</taxon>
    </lineage>
</organism>
<dbReference type="AlphaFoldDB" id="A0AAU9NQE6"/>
<gene>
    <name evidence="2" type="ORF">LVIROSA_LOCUS26264</name>
</gene>
<feature type="compositionally biased region" description="Basic and acidic residues" evidence="1">
    <location>
        <begin position="45"/>
        <end position="81"/>
    </location>
</feature>
<evidence type="ECO:0000313" key="3">
    <source>
        <dbReference type="Proteomes" id="UP001157418"/>
    </source>
</evidence>
<protein>
    <submittedName>
        <fullName evidence="2">Uncharacterized protein</fullName>
    </submittedName>
</protein>
<accession>A0AAU9NQE6</accession>
<dbReference type="EMBL" id="CAKMRJ010005412">
    <property type="protein sequence ID" value="CAH1440107.1"/>
    <property type="molecule type" value="Genomic_DNA"/>
</dbReference>
<proteinExistence type="predicted"/>
<feature type="compositionally biased region" description="Basic and acidic residues" evidence="1">
    <location>
        <begin position="89"/>
        <end position="106"/>
    </location>
</feature>
<sequence length="114" mass="13445">MVRHQNVVSGKLISDEGMDQEGKKAEEMELEEFEAFKSFSAMRKLQSERQLQKEKEWDRVSVHTDQLEHSNEEVKESSPHEKRSRKKERNPGRLSNEEGAHKRQEKLPQVTEEN</sequence>
<evidence type="ECO:0000313" key="2">
    <source>
        <dbReference type="EMBL" id="CAH1440107.1"/>
    </source>
</evidence>
<feature type="region of interest" description="Disordered" evidence="1">
    <location>
        <begin position="41"/>
        <end position="114"/>
    </location>
</feature>
<comment type="caution">
    <text evidence="2">The sequence shown here is derived from an EMBL/GenBank/DDBJ whole genome shotgun (WGS) entry which is preliminary data.</text>
</comment>
<reference evidence="2 3" key="1">
    <citation type="submission" date="2022-01" db="EMBL/GenBank/DDBJ databases">
        <authorList>
            <person name="Xiong W."/>
            <person name="Schranz E."/>
        </authorList>
    </citation>
    <scope>NUCLEOTIDE SEQUENCE [LARGE SCALE GENOMIC DNA]</scope>
</reference>
<feature type="region of interest" description="Disordered" evidence="1">
    <location>
        <begin position="1"/>
        <end position="29"/>
    </location>
</feature>
<dbReference type="Proteomes" id="UP001157418">
    <property type="component" value="Unassembled WGS sequence"/>
</dbReference>
<keyword evidence="3" id="KW-1185">Reference proteome</keyword>
<evidence type="ECO:0000256" key="1">
    <source>
        <dbReference type="SAM" id="MobiDB-lite"/>
    </source>
</evidence>